<reference evidence="3" key="1">
    <citation type="journal article" date="2019" name="Int. J. Syst. Evol. Microbiol.">
        <title>The Global Catalogue of Microorganisms (GCM) 10K type strain sequencing project: providing services to taxonomists for standard genome sequencing and annotation.</title>
        <authorList>
            <consortium name="The Broad Institute Genomics Platform"/>
            <consortium name="The Broad Institute Genome Sequencing Center for Infectious Disease"/>
            <person name="Wu L."/>
            <person name="Ma J."/>
        </authorList>
    </citation>
    <scope>NUCLEOTIDE SEQUENCE [LARGE SCALE GENOMIC DNA]</scope>
    <source>
        <strain evidence="3">JCM 9731</strain>
    </source>
</reference>
<keyword evidence="3" id="KW-1185">Reference proteome</keyword>
<evidence type="ECO:0000256" key="1">
    <source>
        <dbReference type="ARBA" id="ARBA00022801"/>
    </source>
</evidence>
<gene>
    <name evidence="2" type="ORF">GCM10008967_02650</name>
</gene>
<dbReference type="PANTHER" id="PTHR43546">
    <property type="entry name" value="UPF0173 METAL-DEPENDENT HYDROLASE MJ1163-RELATED"/>
    <property type="match status" value="1"/>
</dbReference>
<evidence type="ECO:0000313" key="3">
    <source>
        <dbReference type="Proteomes" id="UP001500782"/>
    </source>
</evidence>
<organism evidence="2 3">
    <name type="scientific">Bacillus carboniphilus</name>
    <dbReference type="NCBI Taxonomy" id="86663"/>
    <lineage>
        <taxon>Bacteria</taxon>
        <taxon>Bacillati</taxon>
        <taxon>Bacillota</taxon>
        <taxon>Bacilli</taxon>
        <taxon>Bacillales</taxon>
        <taxon>Bacillaceae</taxon>
        <taxon>Bacillus</taxon>
    </lineage>
</organism>
<proteinExistence type="predicted"/>
<dbReference type="EMBL" id="BAAADJ010000004">
    <property type="protein sequence ID" value="GAA0315562.1"/>
    <property type="molecule type" value="Genomic_DNA"/>
</dbReference>
<comment type="caution">
    <text evidence="2">The sequence shown here is derived from an EMBL/GenBank/DDBJ whole genome shotgun (WGS) entry which is preliminary data.</text>
</comment>
<dbReference type="SUPFAM" id="SSF56281">
    <property type="entry name" value="Metallo-hydrolase/oxidoreductase"/>
    <property type="match status" value="1"/>
</dbReference>
<dbReference type="Gene3D" id="3.60.15.10">
    <property type="entry name" value="Ribonuclease Z/Hydroxyacylglutathione hydrolase-like"/>
    <property type="match status" value="1"/>
</dbReference>
<dbReference type="PANTHER" id="PTHR43546:SF9">
    <property type="entry name" value="L-ASCORBATE-6-PHOSPHATE LACTONASE ULAG-RELATED"/>
    <property type="match status" value="1"/>
</dbReference>
<name>A0ABP3FE08_9BACI</name>
<sequence length="425" mass="49904">MKITWVNHASFILEKDDIRIISDPWIEGKVFDNGWSLLAKSKFTYEDYKDITHIWFSHEHPDHFFPPNIKNIPEEYRKNITILFQNTRDRKVVDFCSKMGFKEIIELNNYQEFRVGNDLTITISQFGHDSWICYKSSDTTILNINDCEFSTKEQVREVAKAVGKVDVLLTQFSFAGYPGNEESAKIKRERLKMQAEVTKPRFLIPFASFVWFCHEENYHMNKAVNKIGDMYTYIKEETAAEPIIMYPGDEWKLFEEHDSFSAIQRYNEDYKKVEENPELVRTEPVDVNVIRETFHKFTKGVKEKNNLLLVKALLVKEPTTVHVTDHQKAYKIDVLKDIFEEVNTDYDHCDVALSSEALNFCFKFSWGWDTLNINGRFQSTKYGDVNKFRSIGGNQLRNSHGEYITIPYLLEKAKARAWRKVKGLN</sequence>
<dbReference type="Pfam" id="PF13483">
    <property type="entry name" value="Lactamase_B_3"/>
    <property type="match status" value="1"/>
</dbReference>
<dbReference type="InterPro" id="IPR036866">
    <property type="entry name" value="RibonucZ/Hydroxyglut_hydro"/>
</dbReference>
<accession>A0ABP3FE08</accession>
<dbReference type="Proteomes" id="UP001500782">
    <property type="component" value="Unassembled WGS sequence"/>
</dbReference>
<evidence type="ECO:0008006" key="4">
    <source>
        <dbReference type="Google" id="ProtNLM"/>
    </source>
</evidence>
<dbReference type="InterPro" id="IPR050114">
    <property type="entry name" value="UPF0173_UPF0282_UlaG_hydrolase"/>
</dbReference>
<keyword evidence="1" id="KW-0378">Hydrolase</keyword>
<dbReference type="RefSeq" id="WP_343795655.1">
    <property type="nucleotide sequence ID" value="NZ_BAAADJ010000004.1"/>
</dbReference>
<protein>
    <recommendedName>
        <fullName evidence="4">MBL fold metallo-hydrolase</fullName>
    </recommendedName>
</protein>
<evidence type="ECO:0000313" key="2">
    <source>
        <dbReference type="EMBL" id="GAA0315562.1"/>
    </source>
</evidence>